<feature type="compositionally biased region" description="Acidic residues" evidence="1">
    <location>
        <begin position="406"/>
        <end position="417"/>
    </location>
</feature>
<dbReference type="EMBL" id="CM010630">
    <property type="protein sequence ID" value="RID68609.1"/>
    <property type="molecule type" value="Genomic_DNA"/>
</dbReference>
<name>M4CQA1_BRACM</name>
<evidence type="ECO:0000313" key="5">
    <source>
        <dbReference type="Proteomes" id="UP000264353"/>
    </source>
</evidence>
<dbReference type="Proteomes" id="UP000264353">
    <property type="component" value="Chromosome A3"/>
</dbReference>
<feature type="compositionally biased region" description="Polar residues" evidence="1">
    <location>
        <begin position="360"/>
        <end position="369"/>
    </location>
</feature>
<dbReference type="HOGENOM" id="CLU_420576_0_0_1"/>
<feature type="region of interest" description="Disordered" evidence="1">
    <location>
        <begin position="214"/>
        <end position="244"/>
    </location>
</feature>
<dbReference type="AlphaFoldDB" id="M4CQA1"/>
<feature type="compositionally biased region" description="Basic and acidic residues" evidence="1">
    <location>
        <begin position="235"/>
        <end position="244"/>
    </location>
</feature>
<accession>A0A397ZSN0</accession>
<evidence type="ECO:0000313" key="4">
    <source>
        <dbReference type="Proteomes" id="UP000011750"/>
    </source>
</evidence>
<feature type="compositionally biased region" description="Acidic residues" evidence="1">
    <location>
        <begin position="307"/>
        <end position="316"/>
    </location>
</feature>
<reference evidence="3" key="4">
    <citation type="submission" date="2023-03" db="UniProtKB">
        <authorList>
            <consortium name="EnsemblPlants"/>
        </authorList>
    </citation>
    <scope>IDENTIFICATION</scope>
    <source>
        <strain evidence="3">cv. Chiifu-401-42</strain>
    </source>
</reference>
<dbReference type="SMR" id="M4CQA1"/>
<protein>
    <submittedName>
        <fullName evidence="2 3">Uncharacterized protein</fullName>
    </submittedName>
</protein>
<dbReference type="OrthoDB" id="1916794at2759"/>
<feature type="compositionally biased region" description="Basic and acidic residues" evidence="1">
    <location>
        <begin position="162"/>
        <end position="171"/>
    </location>
</feature>
<sequence>MDFHSLLRRDLQFLCKINKIPANMTNIAMADALKSLETVEGLDEYMKQSDSNVLQSPTSVAKLPPSTATRTTRRKTTAVKPEPQSSRLTTIKPLDGELDQESVIKNVKFDVAKTPAVRSTRKASCSSKAQESKKVEMVQSAYSTRRSTRLLEKCMADLSLKTKETLDKPESVEETEQEVSAQEKNPAGSEEGTEDAAVILVRDLSASMKKEWEVLKNDDDDTAPVLEHSNTEITNDNKESKNLETFESLLQVDYQVTEQVVEEKDSKPEKTNTSHEETMVDLTDGDSEAEAEEDNSGVDSDGTISEADSDQADQQEIEVATQENDSEAEKIITLDEDTMVETDGDSESEQEGDDSGIDSNGTISEADSNQVDHHETEQATHENYSETEKINAFDEDTMVEQTGGDSDTESEGDDDDSGAASDGTISEADSYQAIQGTDIADGKVILPEPEGSITAPTSPLVLEEAPVETAPVSPFVAEESVSAQFPRPNKSASKNSAMKLVDVDNTSENSMEMMMMMNVVNGESKGDEAAKKNEKVDIDEENLKDVSIRKLVKMVKKLSIKSSNNRTALQMLPGNNQIAE</sequence>
<dbReference type="Gramene" id="Bra006390.1">
    <property type="protein sequence ID" value="Bra006390.1-P"/>
    <property type="gene ID" value="Bra006390"/>
</dbReference>
<dbReference type="eggNOG" id="ENOG502S4SM">
    <property type="taxonomic scope" value="Eukaryota"/>
</dbReference>
<feature type="compositionally biased region" description="Basic and acidic residues" evidence="1">
    <location>
        <begin position="261"/>
        <end position="278"/>
    </location>
</feature>
<dbReference type="PANTHER" id="PTHR33621:SF10">
    <property type="entry name" value="ASPARTIC_GLUTAMIC ACID-RICH PROTEIN"/>
    <property type="match status" value="1"/>
</dbReference>
<organism evidence="3 4">
    <name type="scientific">Brassica campestris</name>
    <name type="common">Field mustard</name>
    <dbReference type="NCBI Taxonomy" id="3711"/>
    <lineage>
        <taxon>Eukaryota</taxon>
        <taxon>Viridiplantae</taxon>
        <taxon>Streptophyta</taxon>
        <taxon>Embryophyta</taxon>
        <taxon>Tracheophyta</taxon>
        <taxon>Spermatophyta</taxon>
        <taxon>Magnoliopsida</taxon>
        <taxon>eudicotyledons</taxon>
        <taxon>Gunneridae</taxon>
        <taxon>Pentapetalae</taxon>
        <taxon>rosids</taxon>
        <taxon>malvids</taxon>
        <taxon>Brassicales</taxon>
        <taxon>Brassicaceae</taxon>
        <taxon>Brassiceae</taxon>
        <taxon>Brassica</taxon>
    </lineage>
</organism>
<evidence type="ECO:0000256" key="1">
    <source>
        <dbReference type="SAM" id="MobiDB-lite"/>
    </source>
</evidence>
<feature type="compositionally biased region" description="Acidic residues" evidence="1">
    <location>
        <begin position="334"/>
        <end position="356"/>
    </location>
</feature>
<evidence type="ECO:0000313" key="3">
    <source>
        <dbReference type="EnsemblPlants" id="Bra006390.1-P"/>
    </source>
</evidence>
<dbReference type="InParanoid" id="M4CQA1"/>
<feature type="region of interest" description="Disordered" evidence="1">
    <location>
        <begin position="49"/>
        <end position="85"/>
    </location>
</feature>
<dbReference type="Proteomes" id="UP000011750">
    <property type="component" value="Chromosome A03"/>
</dbReference>
<dbReference type="OMA" id="NAFDEDT"/>
<reference evidence="4" key="2">
    <citation type="journal article" date="2018" name="Hortic Res">
        <title>Improved Brassica rapa reference genome by single-molecule sequencing and chromosome conformation capture technologies.</title>
        <authorList>
            <person name="Zhang L."/>
            <person name="Cai X."/>
            <person name="Wu J."/>
            <person name="Liu M."/>
            <person name="Grob S."/>
            <person name="Cheng F."/>
            <person name="Liang J."/>
            <person name="Cai C."/>
            <person name="Liu Z."/>
            <person name="Liu B."/>
            <person name="Wang F."/>
            <person name="Li S."/>
            <person name="Liu F."/>
            <person name="Li X."/>
            <person name="Cheng L."/>
            <person name="Yang W."/>
            <person name="Li M.H."/>
            <person name="Grossniklaus U."/>
            <person name="Zheng H."/>
            <person name="Wang X."/>
        </authorList>
    </citation>
    <scope>NUCLEOTIDE SEQUENCE [LARGE SCALE GENOMIC DNA]</scope>
    <source>
        <strain evidence="4">cv. Chiifu-401-42</strain>
    </source>
</reference>
<feature type="compositionally biased region" description="Polar residues" evidence="1">
    <location>
        <begin position="49"/>
        <end position="59"/>
    </location>
</feature>
<dbReference type="KEGG" id="brp:103856236"/>
<feature type="compositionally biased region" description="Basic and acidic residues" evidence="1">
    <location>
        <begin position="370"/>
        <end position="392"/>
    </location>
</feature>
<feature type="region of interest" description="Disordered" evidence="1">
    <location>
        <begin position="260"/>
        <end position="442"/>
    </location>
</feature>
<feature type="region of interest" description="Disordered" evidence="1">
    <location>
        <begin position="162"/>
        <end position="195"/>
    </location>
</feature>
<dbReference type="PANTHER" id="PTHR33621">
    <property type="entry name" value="ASPARTIC/GLUTAMIC ACID-RICH PROTEIN"/>
    <property type="match status" value="1"/>
</dbReference>
<gene>
    <name evidence="2" type="ORF">BRARA_C00757</name>
</gene>
<proteinExistence type="predicted"/>
<feature type="compositionally biased region" description="Acidic residues" evidence="1">
    <location>
        <begin position="283"/>
        <end position="296"/>
    </location>
</feature>
<feature type="region of interest" description="Disordered" evidence="1">
    <location>
        <begin position="479"/>
        <end position="501"/>
    </location>
</feature>
<accession>M4CQA1</accession>
<reference evidence="4" key="1">
    <citation type="journal article" date="2011" name="Nat. Genet.">
        <title>The genome of the mesopolyploid crop species Brassica rapa.</title>
        <authorList>
            <consortium name="Brassica rapa Genome Sequencing Project Consortium"/>
            <person name="Wang X."/>
            <person name="Wang H."/>
            <person name="Wang J."/>
            <person name="Sun R."/>
            <person name="Wu J."/>
            <person name="Liu S."/>
            <person name="Bai Y."/>
            <person name="Mun J.H."/>
            <person name="Bancroft I."/>
            <person name="Cheng F."/>
            <person name="Huang S."/>
            <person name="Li X."/>
            <person name="Hua W."/>
            <person name="Wang J."/>
            <person name="Wang X."/>
            <person name="Freeling M."/>
            <person name="Pires J.C."/>
            <person name="Paterson A.H."/>
            <person name="Chalhoub B."/>
            <person name="Wang B."/>
            <person name="Hayward A."/>
            <person name="Sharpe A.G."/>
            <person name="Park B.S."/>
            <person name="Weisshaar B."/>
            <person name="Liu B."/>
            <person name="Li B."/>
            <person name="Liu B."/>
            <person name="Tong C."/>
            <person name="Song C."/>
            <person name="Duran C."/>
            <person name="Peng C."/>
            <person name="Geng C."/>
            <person name="Koh C."/>
            <person name="Lin C."/>
            <person name="Edwards D."/>
            <person name="Mu D."/>
            <person name="Shen D."/>
            <person name="Soumpourou E."/>
            <person name="Li F."/>
            <person name="Fraser F."/>
            <person name="Conant G."/>
            <person name="Lassalle G."/>
            <person name="King G.J."/>
            <person name="Bonnema G."/>
            <person name="Tang H."/>
            <person name="Wang H."/>
            <person name="Belcram H."/>
            <person name="Zhou H."/>
            <person name="Hirakawa H."/>
            <person name="Abe H."/>
            <person name="Guo H."/>
            <person name="Wang H."/>
            <person name="Jin H."/>
            <person name="Parkin I.A."/>
            <person name="Batley J."/>
            <person name="Kim J.S."/>
            <person name="Just J."/>
            <person name="Li J."/>
            <person name="Xu J."/>
            <person name="Deng J."/>
            <person name="Kim J.A."/>
            <person name="Li J."/>
            <person name="Yu J."/>
            <person name="Meng J."/>
            <person name="Wang J."/>
            <person name="Min J."/>
            <person name="Poulain J."/>
            <person name="Wang J."/>
            <person name="Hatakeyama K."/>
            <person name="Wu K."/>
            <person name="Wang L."/>
            <person name="Fang L."/>
            <person name="Trick M."/>
            <person name="Links M.G."/>
            <person name="Zhao M."/>
            <person name="Jin M."/>
            <person name="Ramchiary N."/>
            <person name="Drou N."/>
            <person name="Berkman P.J."/>
            <person name="Cai Q."/>
            <person name="Huang Q."/>
            <person name="Li R."/>
            <person name="Tabata S."/>
            <person name="Cheng S."/>
            <person name="Zhang S."/>
            <person name="Zhang S."/>
            <person name="Huang S."/>
            <person name="Sato S."/>
            <person name="Sun S."/>
            <person name="Kwon S.J."/>
            <person name="Choi S.R."/>
            <person name="Lee T.H."/>
            <person name="Fan W."/>
            <person name="Zhao X."/>
            <person name="Tan X."/>
            <person name="Xu X."/>
            <person name="Wang Y."/>
            <person name="Qiu Y."/>
            <person name="Yin Y."/>
            <person name="Li Y."/>
            <person name="Du Y."/>
            <person name="Liao Y."/>
            <person name="Lim Y."/>
            <person name="Narusaka Y."/>
            <person name="Wang Y."/>
            <person name="Wang Z."/>
            <person name="Li Z."/>
            <person name="Wang Z."/>
            <person name="Xiong Z."/>
            <person name="Zhang Z."/>
        </authorList>
    </citation>
    <scope>NUCLEOTIDE SEQUENCE [LARGE SCALE GENOMIC DNA]</scope>
    <source>
        <strain evidence="4">cv. Chiifu-401-42</strain>
    </source>
</reference>
<dbReference type="EnsemblPlants" id="Bra006390.1">
    <property type="protein sequence ID" value="Bra006390.1-P"/>
    <property type="gene ID" value="Bra006390"/>
</dbReference>
<reference evidence="2 5" key="3">
    <citation type="submission" date="2018-06" db="EMBL/GenBank/DDBJ databases">
        <title>WGS assembly of Brassica rapa FPsc.</title>
        <authorList>
            <person name="Bowman J."/>
            <person name="Kohchi T."/>
            <person name="Yamato K."/>
            <person name="Jenkins J."/>
            <person name="Shu S."/>
            <person name="Ishizaki K."/>
            <person name="Yamaoka S."/>
            <person name="Nishihama R."/>
            <person name="Nakamura Y."/>
            <person name="Berger F."/>
            <person name="Adam C."/>
            <person name="Aki S."/>
            <person name="Althoff F."/>
            <person name="Araki T."/>
            <person name="Arteaga-Vazquez M."/>
            <person name="Balasubrmanian S."/>
            <person name="Bauer D."/>
            <person name="Boehm C."/>
            <person name="Briginshaw L."/>
            <person name="Caballero-Perez J."/>
            <person name="Catarino B."/>
            <person name="Chen F."/>
            <person name="Chiyoda S."/>
            <person name="Chovatia M."/>
            <person name="Davies K."/>
            <person name="Delmans M."/>
            <person name="Demura T."/>
            <person name="Dierschke T."/>
            <person name="Dolan L."/>
            <person name="Dorantes-Acosta A."/>
            <person name="Eklund D."/>
            <person name="Florent S."/>
            <person name="Flores-Sandoval E."/>
            <person name="Fujiyama A."/>
            <person name="Fukuzawa H."/>
            <person name="Galik B."/>
            <person name="Grimanelli D."/>
            <person name="Grimwood J."/>
            <person name="Grossniklaus U."/>
            <person name="Hamada T."/>
            <person name="Haseloff J."/>
            <person name="Hetherington A."/>
            <person name="Higo A."/>
            <person name="Hirakawa Y."/>
            <person name="Hundley H."/>
            <person name="Ikeda Y."/>
            <person name="Inoue K."/>
            <person name="Inoue S."/>
            <person name="Ishida S."/>
            <person name="Jia Q."/>
            <person name="Kakita M."/>
            <person name="Kanazawa T."/>
            <person name="Kawai Y."/>
            <person name="Kawashima T."/>
            <person name="Kennedy M."/>
            <person name="Kinose K."/>
            <person name="Kinoshita T."/>
            <person name="Kohara Y."/>
            <person name="Koide E."/>
            <person name="Komatsu K."/>
            <person name="Kopischke S."/>
            <person name="Kubo M."/>
            <person name="Kyozuka J."/>
            <person name="Lagercrantz U."/>
            <person name="Lin S."/>
            <person name="Lindquist E."/>
            <person name="Lipzen A."/>
            <person name="Lu C."/>
            <person name="Luna E."/>
            <person name="Martienssen R."/>
            <person name="Minamino N."/>
            <person name="Mizutani M."/>
            <person name="Mizutani M."/>
            <person name="Mochizuki N."/>
            <person name="Monte I."/>
            <person name="Mosher R."/>
            <person name="Nagasaki H."/>
            <person name="Nakagami H."/>
            <person name="Naramoto S."/>
            <person name="Nishitani K."/>
            <person name="Ohtani M."/>
            <person name="Okamoto T."/>
            <person name="Okumura M."/>
            <person name="Phillips J."/>
            <person name="Pollak B."/>
            <person name="Reinders A."/>
            <person name="Roevekamp M."/>
            <person name="Sano R."/>
            <person name="Sawa S."/>
            <person name="Schmid M."/>
            <person name="Shirakawa M."/>
            <person name="Solano R."/>
            <person name="Spunde A."/>
            <person name="Suetsugu N."/>
            <person name="Sugano S."/>
            <person name="Sugiyama A."/>
            <person name="Sun R."/>
            <person name="Suzuki Y."/>
            <person name="Takenaka M."/>
            <person name="Takezawa D."/>
            <person name="Tomogane H."/>
            <person name="Tsuzuki M."/>
            <person name="Ueda T."/>
            <person name="Umeda M."/>
            <person name="Ward J."/>
            <person name="Watanabe Y."/>
            <person name="Yazaki K."/>
            <person name="Yokoyama R."/>
            <person name="Yoshitake Y."/>
            <person name="Yotsui I."/>
            <person name="Zachgo S."/>
            <person name="Schmutz J."/>
        </authorList>
    </citation>
    <scope>NUCLEOTIDE SEQUENCE [LARGE SCALE GENOMIC DNA]</scope>
    <source>
        <strain evidence="5">cv. B-3</strain>
    </source>
</reference>
<evidence type="ECO:0000313" key="2">
    <source>
        <dbReference type="EMBL" id="RID68609.1"/>
    </source>
</evidence>
<keyword evidence="4" id="KW-1185">Reference proteome</keyword>